<dbReference type="PANTHER" id="PTHR39136:SF1">
    <property type="entry name" value="ALTERED INHERITANCE OF MITOCHONDRIA PROTEIN 11"/>
    <property type="match status" value="1"/>
</dbReference>
<protein>
    <recommendedName>
        <fullName evidence="4">Altered inheritance of mitochondria protein 11</fullName>
    </recommendedName>
</protein>
<reference evidence="6" key="1">
    <citation type="submission" date="2022-12" db="EMBL/GenBank/DDBJ databases">
        <authorList>
            <person name="Petersen C."/>
        </authorList>
    </citation>
    <scope>NUCLEOTIDE SEQUENCE</scope>
    <source>
        <strain evidence="6">IBT 15544</strain>
    </source>
</reference>
<keyword evidence="3 4" id="KW-0472">Membrane</keyword>
<evidence type="ECO:0000313" key="7">
    <source>
        <dbReference type="Proteomes" id="UP001150904"/>
    </source>
</evidence>
<feature type="transmembrane region" description="Helical" evidence="4">
    <location>
        <begin position="58"/>
        <end position="77"/>
    </location>
</feature>
<keyword evidence="7" id="KW-1185">Reference proteome</keyword>
<keyword evidence="1 4" id="KW-0812">Transmembrane</keyword>
<reference evidence="6" key="2">
    <citation type="journal article" date="2023" name="IMA Fungus">
        <title>Comparative genomic study of the Penicillium genus elucidates a diverse pangenome and 15 lateral gene transfer events.</title>
        <authorList>
            <person name="Petersen C."/>
            <person name="Sorensen T."/>
            <person name="Nielsen M.R."/>
            <person name="Sondergaard T.E."/>
            <person name="Sorensen J.L."/>
            <person name="Fitzpatrick D.A."/>
            <person name="Frisvad J.C."/>
            <person name="Nielsen K.L."/>
        </authorList>
    </citation>
    <scope>NUCLEOTIDE SEQUENCE</scope>
    <source>
        <strain evidence="6">IBT 15544</strain>
    </source>
</reference>
<comment type="subcellular location">
    <subcellularLocation>
        <location evidence="4">Membrane</location>
        <topology evidence="4">Multi-pass membrane protein</topology>
    </subcellularLocation>
</comment>
<accession>A0A9W9MCM6</accession>
<comment type="similarity">
    <text evidence="4">Belongs to the AIM11 family.</text>
</comment>
<evidence type="ECO:0000256" key="2">
    <source>
        <dbReference type="ARBA" id="ARBA00022989"/>
    </source>
</evidence>
<dbReference type="GO" id="GO:0016020">
    <property type="term" value="C:membrane"/>
    <property type="evidence" value="ECO:0007669"/>
    <property type="project" value="UniProtKB-SubCell"/>
</dbReference>
<organism evidence="6 7">
    <name type="scientific">Penicillium cinerascens</name>
    <dbReference type="NCBI Taxonomy" id="70096"/>
    <lineage>
        <taxon>Eukaryota</taxon>
        <taxon>Fungi</taxon>
        <taxon>Dikarya</taxon>
        <taxon>Ascomycota</taxon>
        <taxon>Pezizomycotina</taxon>
        <taxon>Eurotiomycetes</taxon>
        <taxon>Eurotiomycetidae</taxon>
        <taxon>Eurotiales</taxon>
        <taxon>Aspergillaceae</taxon>
        <taxon>Penicillium</taxon>
    </lineage>
</organism>
<sequence>MLSFFGWGSSSKFEPNAPSPQETTASNQSQSPSSPASSTSAPSQPSTQSAQQTTPKDYTGLKLFIGGIAFSTFSVFITRRASIRKRIACIPPFYTSSLFHQPNANGAMEAFEALNLATINVLSFGMLTIGASMYALDVNGIEDMRKIMRGGLEGAAQGKSDEELENDVQEWVASVLGNRFEKQLEKERAKKRDAPNDKET</sequence>
<dbReference type="Proteomes" id="UP001150904">
    <property type="component" value="Unassembled WGS sequence"/>
</dbReference>
<dbReference type="AlphaFoldDB" id="A0A9W9MCM6"/>
<evidence type="ECO:0000256" key="5">
    <source>
        <dbReference type="SAM" id="MobiDB-lite"/>
    </source>
</evidence>
<dbReference type="InterPro" id="IPR038814">
    <property type="entry name" value="AIM11"/>
</dbReference>
<dbReference type="GO" id="GO:0005739">
    <property type="term" value="C:mitochondrion"/>
    <property type="evidence" value="ECO:0007669"/>
    <property type="project" value="TreeGrafter"/>
</dbReference>
<dbReference type="PANTHER" id="PTHR39136">
    <property type="entry name" value="ALTERED INHERITANCE OF MITOCHONDRIA PROTEIN 11"/>
    <property type="match status" value="1"/>
</dbReference>
<feature type="region of interest" description="Disordered" evidence="5">
    <location>
        <begin position="1"/>
        <end position="54"/>
    </location>
</feature>
<comment type="caution">
    <text evidence="6">The sequence shown here is derived from an EMBL/GenBank/DDBJ whole genome shotgun (WGS) entry which is preliminary data.</text>
</comment>
<dbReference type="OrthoDB" id="3558022at2759"/>
<proteinExistence type="inferred from homology"/>
<evidence type="ECO:0000256" key="3">
    <source>
        <dbReference type="ARBA" id="ARBA00023136"/>
    </source>
</evidence>
<evidence type="ECO:0000256" key="4">
    <source>
        <dbReference type="RuleBase" id="RU367098"/>
    </source>
</evidence>
<dbReference type="EMBL" id="JAPQKR010000014">
    <property type="protein sequence ID" value="KAJ5198191.1"/>
    <property type="molecule type" value="Genomic_DNA"/>
</dbReference>
<name>A0A9W9MCM6_9EURO</name>
<evidence type="ECO:0000256" key="1">
    <source>
        <dbReference type="ARBA" id="ARBA00022692"/>
    </source>
</evidence>
<gene>
    <name evidence="4" type="primary">AIM11</name>
    <name evidence="6" type="ORF">N7498_007308</name>
</gene>
<keyword evidence="2 4" id="KW-1133">Transmembrane helix</keyword>
<feature type="compositionally biased region" description="Low complexity" evidence="5">
    <location>
        <begin position="23"/>
        <end position="54"/>
    </location>
</feature>
<evidence type="ECO:0000313" key="6">
    <source>
        <dbReference type="EMBL" id="KAJ5198191.1"/>
    </source>
</evidence>